<evidence type="ECO:0000313" key="2">
    <source>
        <dbReference type="EMBL" id="NHQ85877.1"/>
    </source>
</evidence>
<feature type="domain" description="Mce/MlaD" evidence="1">
    <location>
        <begin position="38"/>
        <end position="141"/>
    </location>
</feature>
<dbReference type="Pfam" id="PF02470">
    <property type="entry name" value="MlaD"/>
    <property type="match status" value="1"/>
</dbReference>
<sequence length="351" mass="38713">MSAQKQHFRLGVFVLAALSICIILAIAFGAGRWTRTTITLESYFNESVQGIDIGSKVKYRGVIVGEVSHIGFTYSRYQQELPPGERQQYVLLEAKLRPELFGGKNMPFPDQTYLNKEIEKGLRVRLNPQGLTGTSYLEIDYQPAGTPPAPITWKPDNLYIPSARGTVSQLVSATQNLALKLQKLDIEGLINNLNHVLDSANQKMNDVPVQALTQKMLIILEKLEKVPFAELSAEASGLMQEARVSNQSIQKLLADPAWASMPADLAASTRQARTLLENPSLSGSLQKMESSLNRLDQLLAQHEGGLDITMNNLQQISEDLRVISESARTNPAGLLLGKPPAPYQLPVQKNK</sequence>
<keyword evidence="3" id="KW-1185">Reference proteome</keyword>
<accession>A0ABX0KPV7</accession>
<reference evidence="2 3" key="1">
    <citation type="submission" date="2020-03" db="EMBL/GenBank/DDBJ databases">
        <title>Draft genome sequence of environmentally isolated violet-colored cultures.</title>
        <authorList>
            <person name="Wilson H.S."/>
        </authorList>
    </citation>
    <scope>NUCLEOTIDE SEQUENCE [LARGE SCALE GENOMIC DNA]</scope>
    <source>
        <strain evidence="2 3">HSC-16F04</strain>
    </source>
</reference>
<dbReference type="InterPro" id="IPR052336">
    <property type="entry name" value="MlaD_Phospholipid_Transporter"/>
</dbReference>
<comment type="caution">
    <text evidence="2">The sequence shown here is derived from an EMBL/GenBank/DDBJ whole genome shotgun (WGS) entry which is preliminary data.</text>
</comment>
<name>A0ABX0KPV7_9NEIS</name>
<dbReference type="Proteomes" id="UP000712570">
    <property type="component" value="Unassembled WGS sequence"/>
</dbReference>
<dbReference type="InterPro" id="IPR003399">
    <property type="entry name" value="Mce/MlaD"/>
</dbReference>
<dbReference type="PANTHER" id="PTHR33371:SF4">
    <property type="entry name" value="INTERMEMBRANE PHOSPHOLIPID TRANSPORT SYSTEM BINDING PROTEIN MLAD"/>
    <property type="match status" value="1"/>
</dbReference>
<gene>
    <name evidence="2" type="ORF">HA050_07070</name>
</gene>
<dbReference type="RefSeq" id="WP_166823911.1">
    <property type="nucleotide sequence ID" value="NZ_JAAOLX010000003.1"/>
</dbReference>
<organism evidence="2 3">
    <name type="scientific">Iodobacter violaceini</name>
    <dbReference type="NCBI Taxonomy" id="3044271"/>
    <lineage>
        <taxon>Bacteria</taxon>
        <taxon>Pseudomonadati</taxon>
        <taxon>Pseudomonadota</taxon>
        <taxon>Betaproteobacteria</taxon>
        <taxon>Neisseriales</taxon>
        <taxon>Chitinibacteraceae</taxon>
        <taxon>Iodobacter</taxon>
    </lineage>
</organism>
<evidence type="ECO:0000259" key="1">
    <source>
        <dbReference type="Pfam" id="PF02470"/>
    </source>
</evidence>
<evidence type="ECO:0000313" key="3">
    <source>
        <dbReference type="Proteomes" id="UP000712570"/>
    </source>
</evidence>
<protein>
    <submittedName>
        <fullName evidence="2">MCE family protein</fullName>
    </submittedName>
</protein>
<dbReference type="PANTHER" id="PTHR33371">
    <property type="entry name" value="INTERMEMBRANE PHOSPHOLIPID TRANSPORT SYSTEM BINDING PROTEIN MLAD-RELATED"/>
    <property type="match status" value="1"/>
</dbReference>
<dbReference type="EMBL" id="JAAOLX010000003">
    <property type="protein sequence ID" value="NHQ85877.1"/>
    <property type="molecule type" value="Genomic_DNA"/>
</dbReference>
<proteinExistence type="predicted"/>